<reference evidence="1 2" key="1">
    <citation type="journal article" date="2019" name="J. Ind. Microbiol. Biotechnol.">
        <title>Paenibacillus amylolyticus 27C64 has a diverse set of carbohydrate-active enzymes and complete pectin deconstruction system.</title>
        <authorList>
            <person name="Keggi C."/>
            <person name="Doran-Peterson J."/>
        </authorList>
    </citation>
    <scope>NUCLEOTIDE SEQUENCE [LARGE SCALE GENOMIC DNA]</scope>
    <source>
        <strain evidence="1 2">27C64</strain>
    </source>
</reference>
<protein>
    <submittedName>
        <fullName evidence="1">Four-helix bundle copper-binding protein</fullName>
    </submittedName>
</protein>
<dbReference type="CDD" id="cd08026">
    <property type="entry name" value="DUF326"/>
    <property type="match status" value="1"/>
</dbReference>
<evidence type="ECO:0000313" key="1">
    <source>
        <dbReference type="EMBL" id="KAA8787454.1"/>
    </source>
</evidence>
<dbReference type="Gene3D" id="1.20.1270.360">
    <property type="match status" value="1"/>
</dbReference>
<gene>
    <name evidence="1" type="ORF">EC604_26840</name>
</gene>
<accession>A0A5M9X0K3</accession>
<dbReference type="PANTHER" id="PTHR37310:SF1">
    <property type="entry name" value="CYTOPLASMIC PROTEIN"/>
    <property type="match status" value="1"/>
</dbReference>
<dbReference type="OrthoDB" id="5396211at2"/>
<evidence type="ECO:0000313" key="2">
    <source>
        <dbReference type="Proteomes" id="UP000323664"/>
    </source>
</evidence>
<organism evidence="1 2">
    <name type="scientific">Paenibacillus amylolyticus</name>
    <dbReference type="NCBI Taxonomy" id="1451"/>
    <lineage>
        <taxon>Bacteria</taxon>
        <taxon>Bacillati</taxon>
        <taxon>Bacillota</taxon>
        <taxon>Bacilli</taxon>
        <taxon>Bacillales</taxon>
        <taxon>Paenibacillaceae</taxon>
        <taxon>Paenibacillus</taxon>
    </lineage>
</organism>
<dbReference type="PANTHER" id="PTHR37310">
    <property type="entry name" value="CYTOPLASMIC PROTEIN-RELATED"/>
    <property type="match status" value="1"/>
</dbReference>
<dbReference type="EMBL" id="RIAS01000023">
    <property type="protein sequence ID" value="KAA8787454.1"/>
    <property type="molecule type" value="Genomic_DNA"/>
</dbReference>
<dbReference type="InterPro" id="IPR044543">
    <property type="entry name" value="YHJQ-like"/>
</dbReference>
<dbReference type="InterPro" id="IPR005560">
    <property type="entry name" value="Csp_YhjQ"/>
</dbReference>
<name>A0A5M9X0K3_PAEAM</name>
<sequence>MTQQQYQQCIDACLECMNACNVCYISSLKEYDLAMLRDCIRLNRECADICAFAAQAMTRGSDFIGEICELCVKACEACAAECGKHEHDHCQACAEACRRCAEACRLMAAVAK</sequence>
<dbReference type="Proteomes" id="UP000323664">
    <property type="component" value="Unassembled WGS sequence"/>
</dbReference>
<comment type="caution">
    <text evidence="1">The sequence shown here is derived from an EMBL/GenBank/DDBJ whole genome shotgun (WGS) entry which is preliminary data.</text>
</comment>
<dbReference type="RefSeq" id="WP_123067098.1">
    <property type="nucleotide sequence ID" value="NZ_RIAS01000023.1"/>
</dbReference>
<dbReference type="Pfam" id="PF03860">
    <property type="entry name" value="Csp"/>
    <property type="match status" value="1"/>
</dbReference>
<dbReference type="AlphaFoldDB" id="A0A5M9X0K3"/>
<proteinExistence type="predicted"/>